<keyword evidence="5" id="KW-1185">Reference proteome</keyword>
<dbReference type="EMBL" id="HF935477">
    <property type="protein sequence ID" value="CCX09617.1"/>
    <property type="molecule type" value="Genomic_DNA"/>
</dbReference>
<dbReference type="STRING" id="1076935.U4L180"/>
<reference evidence="4 5" key="1">
    <citation type="journal article" date="2013" name="PLoS Genet.">
        <title>The genome and development-dependent transcriptomes of Pyronema confluens: a window into fungal evolution.</title>
        <authorList>
            <person name="Traeger S."/>
            <person name="Altegoer F."/>
            <person name="Freitag M."/>
            <person name="Gabaldon T."/>
            <person name="Kempken F."/>
            <person name="Kumar A."/>
            <person name="Marcet-Houben M."/>
            <person name="Poggeler S."/>
            <person name="Stajich J.E."/>
            <person name="Nowrousian M."/>
        </authorList>
    </citation>
    <scope>NUCLEOTIDE SEQUENCE [LARGE SCALE GENOMIC DNA]</scope>
    <source>
        <strain evidence="5">CBS 100304</strain>
        <tissue evidence="4">Vegetative mycelium</tissue>
    </source>
</reference>
<dbReference type="Pfam" id="PF04982">
    <property type="entry name" value="TM_HPP"/>
    <property type="match status" value="1"/>
</dbReference>
<protein>
    <submittedName>
        <fullName evidence="4">Similar to Transmembrane protein DDB_G0273707/DDB_G0273361 acc. no. Q556Z9</fullName>
    </submittedName>
</protein>
<feature type="domain" description="HPP transmembrane region" evidence="3">
    <location>
        <begin position="119"/>
        <end position="256"/>
    </location>
</feature>
<dbReference type="PANTHER" id="PTHR33741:SF5">
    <property type="entry name" value="TRANSMEMBRANE PROTEIN DDB_G0269096-RELATED"/>
    <property type="match status" value="1"/>
</dbReference>
<evidence type="ECO:0000256" key="1">
    <source>
        <dbReference type="SAM" id="MobiDB-lite"/>
    </source>
</evidence>
<sequence length="348" mass="37242">MTLTQHLSPRPSPPCSENSTTSSSCTETPPSNPRDPRDTTVSPPPAHQHRPPVPITSDQEPPAIEERWGDFNIDALLLRLCPWLPTDNALHKLPRGISHFLGYRPAQLTQRKSQAPMDIIIWSAAAVGCFMGIAGVTGLTMGMSGKDTGLVGSMGAAAILLFLTPLSPLAQPRNLLLSQLISSLIGLGIGRAIPQHWVGPAVCVALSAIAMLATRTVHPPAGATAVLAYADPRWSFVALVMASTGLLAAVAGGWVNVCGVGGWEGGRWPGVWWWAEERGAKVMTGETTQATPGEKISEEWAEGEEEISIGGRGVQVPVWFELSAEERDVLEGLWDRLKERKRPAPRGS</sequence>
<dbReference type="InterPro" id="IPR058581">
    <property type="entry name" value="TM_HPP"/>
</dbReference>
<accession>U4L180</accession>
<dbReference type="AlphaFoldDB" id="U4L180"/>
<dbReference type="InterPro" id="IPR007065">
    <property type="entry name" value="HPP"/>
</dbReference>
<name>U4L180_PYROM</name>
<proteinExistence type="predicted"/>
<keyword evidence="2 4" id="KW-0812">Transmembrane</keyword>
<feature type="transmembrane region" description="Helical" evidence="2">
    <location>
        <begin position="234"/>
        <end position="257"/>
    </location>
</feature>
<evidence type="ECO:0000256" key="2">
    <source>
        <dbReference type="SAM" id="Phobius"/>
    </source>
</evidence>
<feature type="region of interest" description="Disordered" evidence="1">
    <location>
        <begin position="1"/>
        <end position="60"/>
    </location>
</feature>
<dbReference type="OrthoDB" id="2016548at2759"/>
<feature type="transmembrane region" description="Helical" evidence="2">
    <location>
        <begin position="149"/>
        <end position="170"/>
    </location>
</feature>
<feature type="transmembrane region" description="Helical" evidence="2">
    <location>
        <begin position="197"/>
        <end position="214"/>
    </location>
</feature>
<dbReference type="eggNOG" id="ENOG502S3SU">
    <property type="taxonomic scope" value="Eukaryota"/>
</dbReference>
<feature type="compositionally biased region" description="Low complexity" evidence="1">
    <location>
        <begin position="15"/>
        <end position="29"/>
    </location>
</feature>
<evidence type="ECO:0000313" key="4">
    <source>
        <dbReference type="EMBL" id="CCX09617.1"/>
    </source>
</evidence>
<dbReference type="Proteomes" id="UP000018144">
    <property type="component" value="Unassembled WGS sequence"/>
</dbReference>
<organism evidence="4 5">
    <name type="scientific">Pyronema omphalodes (strain CBS 100304)</name>
    <name type="common">Pyronema confluens</name>
    <dbReference type="NCBI Taxonomy" id="1076935"/>
    <lineage>
        <taxon>Eukaryota</taxon>
        <taxon>Fungi</taxon>
        <taxon>Dikarya</taxon>
        <taxon>Ascomycota</taxon>
        <taxon>Pezizomycotina</taxon>
        <taxon>Pezizomycetes</taxon>
        <taxon>Pezizales</taxon>
        <taxon>Pyronemataceae</taxon>
        <taxon>Pyronema</taxon>
    </lineage>
</organism>
<evidence type="ECO:0000313" key="5">
    <source>
        <dbReference type="Proteomes" id="UP000018144"/>
    </source>
</evidence>
<evidence type="ECO:0000259" key="3">
    <source>
        <dbReference type="Pfam" id="PF04982"/>
    </source>
</evidence>
<dbReference type="PANTHER" id="PTHR33741">
    <property type="entry name" value="TRANSMEMBRANE PROTEIN DDB_G0269096-RELATED"/>
    <property type="match status" value="1"/>
</dbReference>
<keyword evidence="2" id="KW-0472">Membrane</keyword>
<gene>
    <name evidence="4" type="ORF">PCON_09210</name>
</gene>
<keyword evidence="2" id="KW-1133">Transmembrane helix</keyword>
<feature type="compositionally biased region" description="Pro residues" evidence="1">
    <location>
        <begin position="42"/>
        <end position="54"/>
    </location>
</feature>
<feature type="transmembrane region" description="Helical" evidence="2">
    <location>
        <begin position="119"/>
        <end position="143"/>
    </location>
</feature>